<protein>
    <recommendedName>
        <fullName evidence="3">DUF2283 domain-containing protein</fullName>
    </recommendedName>
</protein>
<evidence type="ECO:0000313" key="1">
    <source>
        <dbReference type="EMBL" id="GAK58437.1"/>
    </source>
</evidence>
<dbReference type="HOGENOM" id="CLU_185847_0_0_0"/>
<gene>
    <name evidence="1" type="ORF">U27_05411</name>
</gene>
<sequence>MVRHLFQATSHLIKLPQTRMWLDYDPEADALYLHFEERSSSTHSEMRDDGVILDYNQDERLVGMTILDASLR</sequence>
<name>A0A081C1I2_VECG1</name>
<accession>A0A081C1I2</accession>
<dbReference type="EMBL" id="DF820467">
    <property type="protein sequence ID" value="GAK58437.1"/>
    <property type="molecule type" value="Genomic_DNA"/>
</dbReference>
<evidence type="ECO:0008006" key="3">
    <source>
        <dbReference type="Google" id="ProtNLM"/>
    </source>
</evidence>
<dbReference type="InterPro" id="IPR019270">
    <property type="entry name" value="DUF2283"/>
</dbReference>
<dbReference type="Pfam" id="PF10049">
    <property type="entry name" value="DUF2283"/>
    <property type="match status" value="1"/>
</dbReference>
<dbReference type="AlphaFoldDB" id="A0A081C1I2"/>
<organism evidence="1">
    <name type="scientific">Vecturithrix granuli</name>
    <dbReference type="NCBI Taxonomy" id="1499967"/>
    <lineage>
        <taxon>Bacteria</taxon>
        <taxon>Candidatus Moduliflexota</taxon>
        <taxon>Candidatus Vecturitrichia</taxon>
        <taxon>Candidatus Vecturitrichales</taxon>
        <taxon>Candidatus Vecturitrichaceae</taxon>
        <taxon>Candidatus Vecturithrix</taxon>
    </lineage>
</organism>
<dbReference type="Proteomes" id="UP000030661">
    <property type="component" value="Unassembled WGS sequence"/>
</dbReference>
<reference evidence="1" key="1">
    <citation type="journal article" date="2015" name="PeerJ">
        <title>First genomic representation of candidate bacterial phylum KSB3 points to enhanced environmental sensing as a trigger of wastewater bulking.</title>
        <authorList>
            <person name="Sekiguchi Y."/>
            <person name="Ohashi A."/>
            <person name="Parks D.H."/>
            <person name="Yamauchi T."/>
            <person name="Tyson G.W."/>
            <person name="Hugenholtz P."/>
        </authorList>
    </citation>
    <scope>NUCLEOTIDE SEQUENCE [LARGE SCALE GENOMIC DNA]</scope>
</reference>
<evidence type="ECO:0000313" key="2">
    <source>
        <dbReference type="Proteomes" id="UP000030661"/>
    </source>
</evidence>
<keyword evidence="2" id="KW-1185">Reference proteome</keyword>
<proteinExistence type="predicted"/>